<evidence type="ECO:0000313" key="1">
    <source>
        <dbReference type="EMBL" id="KAA6319503.1"/>
    </source>
</evidence>
<accession>A0A5J4QFY9</accession>
<dbReference type="AlphaFoldDB" id="A0A5J4QFY9"/>
<sequence>MALEMNSIKLIFKVIQHDAPTALNLFILKMIKLLYKT</sequence>
<protein>
    <submittedName>
        <fullName evidence="1">Uncharacterized protein</fullName>
    </submittedName>
</protein>
<gene>
    <name evidence="1" type="ORF">EZS27_030615</name>
</gene>
<feature type="non-terminal residue" evidence="1">
    <location>
        <position position="37"/>
    </location>
</feature>
<comment type="caution">
    <text evidence="1">The sequence shown here is derived from an EMBL/GenBank/DDBJ whole genome shotgun (WGS) entry which is preliminary data.</text>
</comment>
<proteinExistence type="predicted"/>
<name>A0A5J4QFY9_9ZZZZ</name>
<organism evidence="1">
    <name type="scientific">termite gut metagenome</name>
    <dbReference type="NCBI Taxonomy" id="433724"/>
    <lineage>
        <taxon>unclassified sequences</taxon>
        <taxon>metagenomes</taxon>
        <taxon>organismal metagenomes</taxon>
    </lineage>
</organism>
<dbReference type="EMBL" id="SNRY01003860">
    <property type="protein sequence ID" value="KAA6319503.1"/>
    <property type="molecule type" value="Genomic_DNA"/>
</dbReference>
<reference evidence="1" key="1">
    <citation type="submission" date="2019-03" db="EMBL/GenBank/DDBJ databases">
        <title>Single cell metagenomics reveals metabolic interactions within the superorganism composed of flagellate Streblomastix strix and complex community of Bacteroidetes bacteria on its surface.</title>
        <authorList>
            <person name="Treitli S.C."/>
            <person name="Kolisko M."/>
            <person name="Husnik F."/>
            <person name="Keeling P."/>
            <person name="Hampl V."/>
        </authorList>
    </citation>
    <scope>NUCLEOTIDE SEQUENCE</scope>
    <source>
        <strain evidence="1">STM</strain>
    </source>
</reference>